<accession>I6F3E8</accession>
<reference evidence="1 2" key="1">
    <citation type="submission" date="2012-03" db="EMBL/GenBank/DDBJ databases">
        <authorList>
            <person name="Rasko D."/>
            <person name="Redman J."/>
            <person name="Daugherty S.C."/>
            <person name="Tallon L."/>
            <person name="Sadzewicz L."/>
            <person name="Jones K."/>
            <person name="Santana-Cruz I."/>
            <person name="Liu X."/>
        </authorList>
    </citation>
    <scope>NUCLEOTIDE SEQUENCE [LARGE SCALE GENOMIC DNA]</scope>
    <source>
        <strain evidence="1 2">4444-74</strain>
    </source>
</reference>
<name>I6F3E8_SHIBO</name>
<evidence type="ECO:0000313" key="2">
    <source>
        <dbReference type="Proteomes" id="UP000004199"/>
    </source>
</evidence>
<dbReference type="AlphaFoldDB" id="I6F3E8"/>
<protein>
    <submittedName>
        <fullName evidence="1">Uncharacterized protein</fullName>
    </submittedName>
</protein>
<gene>
    <name evidence="1" type="ORF">SB444474_5455</name>
</gene>
<proteinExistence type="predicted"/>
<dbReference type="Proteomes" id="UP000004199">
    <property type="component" value="Unassembled WGS sequence"/>
</dbReference>
<feature type="non-terminal residue" evidence="1">
    <location>
        <position position="30"/>
    </location>
</feature>
<evidence type="ECO:0000313" key="1">
    <source>
        <dbReference type="EMBL" id="EIQ50790.1"/>
    </source>
</evidence>
<organism evidence="1 2">
    <name type="scientific">Shigella boydii 4444-74</name>
    <dbReference type="NCBI Taxonomy" id="766140"/>
    <lineage>
        <taxon>Bacteria</taxon>
        <taxon>Pseudomonadati</taxon>
        <taxon>Pseudomonadota</taxon>
        <taxon>Gammaproteobacteria</taxon>
        <taxon>Enterobacterales</taxon>
        <taxon>Enterobacteriaceae</taxon>
        <taxon>Shigella</taxon>
    </lineage>
</organism>
<comment type="caution">
    <text evidence="1">The sequence shown here is derived from an EMBL/GenBank/DDBJ whole genome shotgun (WGS) entry which is preliminary data.</text>
</comment>
<sequence>MPSTVVLSVVVCRGVITVNLRAGATVGDGA</sequence>
<dbReference type="EMBL" id="AKNB01000070">
    <property type="protein sequence ID" value="EIQ50790.1"/>
    <property type="molecule type" value="Genomic_DNA"/>
</dbReference>